<evidence type="ECO:0000256" key="2">
    <source>
        <dbReference type="PIRSR" id="PIRSR640255-1"/>
    </source>
</evidence>
<feature type="binding site" evidence="3">
    <location>
        <position position="265"/>
    </location>
    <ligand>
        <name>Mg(2+)</name>
        <dbReference type="ChEBI" id="CHEBI:18420"/>
        <note>catalytic</note>
    </ligand>
</feature>
<protein>
    <submittedName>
        <fullName evidence="7">Endonuclease G</fullName>
    </submittedName>
</protein>
<proteinExistence type="inferred from homology"/>
<dbReference type="GeneID" id="8848410"/>
<dbReference type="InterPro" id="IPR044925">
    <property type="entry name" value="His-Me_finger_sf"/>
</dbReference>
<organism evidence="8">
    <name type="scientific">Naegleria gruberi</name>
    <name type="common">Amoeba</name>
    <dbReference type="NCBI Taxonomy" id="5762"/>
    <lineage>
        <taxon>Eukaryota</taxon>
        <taxon>Discoba</taxon>
        <taxon>Heterolobosea</taxon>
        <taxon>Tetramitia</taxon>
        <taxon>Eutetramitia</taxon>
        <taxon>Vahlkampfiidae</taxon>
        <taxon>Naegleria</taxon>
    </lineage>
</organism>
<accession>D2V494</accession>
<evidence type="ECO:0000259" key="5">
    <source>
        <dbReference type="SMART" id="SM00477"/>
    </source>
</evidence>
<evidence type="ECO:0000256" key="1">
    <source>
        <dbReference type="ARBA" id="ARBA00010052"/>
    </source>
</evidence>
<keyword evidence="7" id="KW-0540">Nuclease</keyword>
<dbReference type="InParanoid" id="D2V494"/>
<dbReference type="InterPro" id="IPR044929">
    <property type="entry name" value="DNA/RNA_non-sp_Endonuclease_sf"/>
</dbReference>
<name>D2V494_NAEGR</name>
<keyword evidence="3" id="KW-0479">Metal-binding</keyword>
<dbReference type="OrthoDB" id="5418055at2759"/>
<feature type="domain" description="ENPP1-3/EXOG-like endonuclease/phosphodiesterase" evidence="5">
    <location>
        <begin position="165"/>
        <end position="390"/>
    </location>
</feature>
<gene>
    <name evidence="7" type="ORF">NAEGRDRAFT_78507</name>
</gene>
<dbReference type="GO" id="GO:0005743">
    <property type="term" value="C:mitochondrial inner membrane"/>
    <property type="evidence" value="ECO:0007669"/>
    <property type="project" value="TreeGrafter"/>
</dbReference>
<dbReference type="KEGG" id="ngr:NAEGRDRAFT_78507"/>
<dbReference type="InterPro" id="IPR040255">
    <property type="entry name" value="Non-specific_endonuclease"/>
</dbReference>
<dbReference type="SUPFAM" id="SSF54060">
    <property type="entry name" value="His-Me finger endonucleases"/>
    <property type="match status" value="1"/>
</dbReference>
<keyword evidence="7" id="KW-0378">Hydrolase</keyword>
<dbReference type="SMART" id="SM00477">
    <property type="entry name" value="NUC"/>
    <property type="match status" value="1"/>
</dbReference>
<dbReference type="Gene3D" id="3.40.570.10">
    <property type="entry name" value="Extracellular Endonuclease, subunit A"/>
    <property type="match status" value="1"/>
</dbReference>
<dbReference type="Pfam" id="PF01223">
    <property type="entry name" value="Endonuclease_NS"/>
    <property type="match status" value="1"/>
</dbReference>
<dbReference type="STRING" id="5762.D2V494"/>
<evidence type="ECO:0000313" key="8">
    <source>
        <dbReference type="Proteomes" id="UP000006671"/>
    </source>
</evidence>
<evidence type="ECO:0000259" key="6">
    <source>
        <dbReference type="SMART" id="SM00892"/>
    </source>
</evidence>
<dbReference type="eggNOG" id="KOG3721">
    <property type="taxonomic scope" value="Eukaryota"/>
</dbReference>
<comment type="similarity">
    <text evidence="1">Belongs to the DNA/RNA non-specific endonuclease family.</text>
</comment>
<dbReference type="GO" id="GO:0000014">
    <property type="term" value="F:single-stranded DNA endodeoxyribonuclease activity"/>
    <property type="evidence" value="ECO:0007669"/>
    <property type="project" value="TreeGrafter"/>
</dbReference>
<feature type="compositionally biased region" description="Polar residues" evidence="4">
    <location>
        <begin position="44"/>
        <end position="65"/>
    </location>
</feature>
<dbReference type="AlphaFoldDB" id="D2V494"/>
<dbReference type="OMA" id="WLRMERF"/>
<dbReference type="InterPro" id="IPR020821">
    <property type="entry name" value="ENPP1-3/EXOG-like_nuc-like"/>
</dbReference>
<feature type="active site" description="Proton acceptor" evidence="2">
    <location>
        <position position="232"/>
    </location>
</feature>
<dbReference type="PANTHER" id="PTHR13966:SF5">
    <property type="entry name" value="ENDONUCLEASE G, MITOCHONDRIAL"/>
    <property type="match status" value="1"/>
</dbReference>
<dbReference type="GO" id="GO:0046872">
    <property type="term" value="F:metal ion binding"/>
    <property type="evidence" value="ECO:0007669"/>
    <property type="project" value="UniProtKB-KW"/>
</dbReference>
<reference evidence="7 8" key="1">
    <citation type="journal article" date="2010" name="Cell">
        <title>The genome of Naegleria gruberi illuminates early eukaryotic versatility.</title>
        <authorList>
            <person name="Fritz-Laylin L.K."/>
            <person name="Prochnik S.E."/>
            <person name="Ginger M.L."/>
            <person name="Dacks J.B."/>
            <person name="Carpenter M.L."/>
            <person name="Field M.C."/>
            <person name="Kuo A."/>
            <person name="Paredez A."/>
            <person name="Chapman J."/>
            <person name="Pham J."/>
            <person name="Shu S."/>
            <person name="Neupane R."/>
            <person name="Cipriano M."/>
            <person name="Mancuso J."/>
            <person name="Tu H."/>
            <person name="Salamov A."/>
            <person name="Lindquist E."/>
            <person name="Shapiro H."/>
            <person name="Lucas S."/>
            <person name="Grigoriev I.V."/>
            <person name="Cande W.Z."/>
            <person name="Fulton C."/>
            <person name="Rokhsar D.S."/>
            <person name="Dawson S.C."/>
        </authorList>
    </citation>
    <scope>NUCLEOTIDE SEQUENCE [LARGE SCALE GENOMIC DNA]</scope>
    <source>
        <strain evidence="7 8">NEG-M</strain>
    </source>
</reference>
<feature type="domain" description="DNA/RNA non-specific endonuclease/pyrophosphatase/phosphodiesterase" evidence="6">
    <location>
        <begin position="164"/>
        <end position="390"/>
    </location>
</feature>
<feature type="region of interest" description="Disordered" evidence="4">
    <location>
        <begin position="44"/>
        <end position="99"/>
    </location>
</feature>
<evidence type="ECO:0000256" key="3">
    <source>
        <dbReference type="PIRSR" id="PIRSR640255-2"/>
    </source>
</evidence>
<dbReference type="Proteomes" id="UP000006671">
    <property type="component" value="Unassembled WGS sequence"/>
</dbReference>
<dbReference type="GO" id="GO:0003676">
    <property type="term" value="F:nucleic acid binding"/>
    <property type="evidence" value="ECO:0007669"/>
    <property type="project" value="InterPro"/>
</dbReference>
<keyword evidence="7" id="KW-0255">Endonuclease</keyword>
<sequence>MKRFGALLFTSTCSLGAGYYFGYRHQEVKRPSPTISTRSDPIITTATNLKPPSSPLQQEISSPQVNAGVDQRVESLEKQEISSTDQKEENNTTSTIETNEKKKVTTLEEIYQYLESKSDDSIHWPKYNIHLLSDDTEENREDTIKLFKTFDGFGIPTHAGALHLFSHFISVSDSRMRIPLYVAWSIPHLHDGMKVTADRKFSRFTKGSFYDNFTDFNPNNQDYLGSGYSRGHLVNCGDFNFFDQTSMNNTHLLIHNIVPQDFKNNAGYWLRMERFTRSLAYDFDSVHVIAGPAMIPEMFERKEVNGRLQTPKGIMKHLVVGKHQVAVPTHLFRIIIAEKHVDNQPEYYAQAFLVPNTELEKTDLLTKYSISLQELESVTGLKFLDKLAKSGNMFPLCKLESRINEETIGISNDIAADKPLEPTTEIPTEPTLNLNTNTVKYGCDCISVFPPWQDLDIQEMLWKKNITQNEIEEKWNYLVETTKWAPSKDITDRKRAKLEELKRNVDTTTNN</sequence>
<dbReference type="InterPro" id="IPR001604">
    <property type="entry name" value="Endo_G_ENPP1-like_dom"/>
</dbReference>
<dbReference type="EMBL" id="GG738851">
    <property type="protein sequence ID" value="EFC48480.1"/>
    <property type="molecule type" value="Genomic_DNA"/>
</dbReference>
<dbReference type="GO" id="GO:0005634">
    <property type="term" value="C:nucleus"/>
    <property type="evidence" value="ECO:0007669"/>
    <property type="project" value="TreeGrafter"/>
</dbReference>
<dbReference type="RefSeq" id="XP_002681224.1">
    <property type="nucleotide sequence ID" value="XM_002681178.1"/>
</dbReference>
<evidence type="ECO:0000256" key="4">
    <source>
        <dbReference type="SAM" id="MobiDB-lite"/>
    </source>
</evidence>
<dbReference type="GO" id="GO:0004521">
    <property type="term" value="F:RNA endonuclease activity"/>
    <property type="evidence" value="ECO:0007669"/>
    <property type="project" value="TreeGrafter"/>
</dbReference>
<dbReference type="PANTHER" id="PTHR13966">
    <property type="entry name" value="ENDONUCLEASE RELATED"/>
    <property type="match status" value="1"/>
</dbReference>
<dbReference type="SMART" id="SM00892">
    <property type="entry name" value="Endonuclease_NS"/>
    <property type="match status" value="1"/>
</dbReference>
<evidence type="ECO:0000313" key="7">
    <source>
        <dbReference type="EMBL" id="EFC48480.1"/>
    </source>
</evidence>
<keyword evidence="8" id="KW-1185">Reference proteome</keyword>
<dbReference type="VEuPathDB" id="AmoebaDB:NAEGRDRAFT_78507"/>
<feature type="compositionally biased region" description="Basic and acidic residues" evidence="4">
    <location>
        <begin position="71"/>
        <end position="90"/>
    </location>
</feature>